<dbReference type="EMBL" id="MDYQ01000009">
    <property type="protein sequence ID" value="PRP88544.1"/>
    <property type="molecule type" value="Genomic_DNA"/>
</dbReference>
<feature type="region of interest" description="Disordered" evidence="1">
    <location>
        <begin position="458"/>
        <end position="495"/>
    </location>
</feature>
<keyword evidence="2" id="KW-1133">Transmembrane helix</keyword>
<feature type="transmembrane region" description="Helical" evidence="2">
    <location>
        <begin position="250"/>
        <end position="270"/>
    </location>
</feature>
<evidence type="ECO:0000256" key="2">
    <source>
        <dbReference type="SAM" id="Phobius"/>
    </source>
</evidence>
<comment type="caution">
    <text evidence="3">The sequence shown here is derived from an EMBL/GenBank/DDBJ whole genome shotgun (WGS) entry which is preliminary data.</text>
</comment>
<name>A0A2P6NX44_9EUKA</name>
<dbReference type="AlphaFoldDB" id="A0A2P6NX44"/>
<keyword evidence="2" id="KW-0812">Transmembrane</keyword>
<feature type="transmembrane region" description="Helical" evidence="2">
    <location>
        <begin position="90"/>
        <end position="107"/>
    </location>
</feature>
<dbReference type="Proteomes" id="UP000241769">
    <property type="component" value="Unassembled WGS sequence"/>
</dbReference>
<evidence type="ECO:0000313" key="4">
    <source>
        <dbReference type="Proteomes" id="UP000241769"/>
    </source>
</evidence>
<feature type="transmembrane region" description="Helical" evidence="2">
    <location>
        <begin position="349"/>
        <end position="369"/>
    </location>
</feature>
<protein>
    <recommendedName>
        <fullName evidence="5">Transmembrane protein</fullName>
    </recommendedName>
</protein>
<sequence>MSSRFRRSHSSPRHLLNRPRLTHTKTAALCSQSGNTASYLYNEGNLVDSQSRSCAFAIVVPKSPNWPAVGSQGGTRKGGDRALFSRTRTMISHTLFVLLFVIVQVVTCDARNATDDGANCVCQYDGTCRCFLGYFGPNNTNSGGSGDSCPFDATVIPGAIDDSIHPVMMYQQIIFFPLCILEIYRLVLDLVISRNHQNPSHTSNAVVWWILFLLVIHSSLCVIESFNYWGMIGNFTYQGYLTIFFLKDRVLMIVFSALLFYWAELYYSAIRKMKREQMLQKIKPGYQSTLTIEDVMLKLHFVSKFRFAYVGVAVLNITFYVTRICTHLFSRSSDVVFAFQTFDNSFMAASWILFFGGYIFYGFRLLQILPPALASRIRTMIILLCLYALFGLANQLTEFGLGIASFDGLQPMKFVFAFATFHWLCSFTALNIFMPVWEWHRWLNPRVVRSMIISTKSSTTDAGSKDEAKSRGAMSSDTELAEVELPTSPPIVGQC</sequence>
<feature type="transmembrane region" description="Helical" evidence="2">
    <location>
        <begin position="415"/>
        <end position="437"/>
    </location>
</feature>
<feature type="transmembrane region" description="Helical" evidence="2">
    <location>
        <begin position="173"/>
        <end position="193"/>
    </location>
</feature>
<keyword evidence="4" id="KW-1185">Reference proteome</keyword>
<keyword evidence="2" id="KW-0472">Membrane</keyword>
<feature type="transmembrane region" description="Helical" evidence="2">
    <location>
        <begin position="381"/>
        <end position="403"/>
    </location>
</feature>
<feature type="transmembrane region" description="Helical" evidence="2">
    <location>
        <begin position="307"/>
        <end position="329"/>
    </location>
</feature>
<proteinExistence type="predicted"/>
<gene>
    <name evidence="3" type="ORF">PROFUN_02955</name>
</gene>
<reference evidence="3 4" key="1">
    <citation type="journal article" date="2018" name="Genome Biol. Evol.">
        <title>Multiple Roots of Fruiting Body Formation in Amoebozoa.</title>
        <authorList>
            <person name="Hillmann F."/>
            <person name="Forbes G."/>
            <person name="Novohradska S."/>
            <person name="Ferling I."/>
            <person name="Riege K."/>
            <person name="Groth M."/>
            <person name="Westermann M."/>
            <person name="Marz M."/>
            <person name="Spaller T."/>
            <person name="Winckler T."/>
            <person name="Schaap P."/>
            <person name="Glockner G."/>
        </authorList>
    </citation>
    <scope>NUCLEOTIDE SEQUENCE [LARGE SCALE GENOMIC DNA]</scope>
    <source>
        <strain evidence="3 4">Jena</strain>
    </source>
</reference>
<evidence type="ECO:0000313" key="3">
    <source>
        <dbReference type="EMBL" id="PRP88544.1"/>
    </source>
</evidence>
<dbReference type="InParanoid" id="A0A2P6NX44"/>
<accession>A0A2P6NX44</accession>
<organism evidence="3 4">
    <name type="scientific">Planoprotostelium fungivorum</name>
    <dbReference type="NCBI Taxonomy" id="1890364"/>
    <lineage>
        <taxon>Eukaryota</taxon>
        <taxon>Amoebozoa</taxon>
        <taxon>Evosea</taxon>
        <taxon>Variosea</taxon>
        <taxon>Cavosteliida</taxon>
        <taxon>Cavosteliaceae</taxon>
        <taxon>Planoprotostelium</taxon>
    </lineage>
</organism>
<evidence type="ECO:0008006" key="5">
    <source>
        <dbReference type="Google" id="ProtNLM"/>
    </source>
</evidence>
<evidence type="ECO:0000256" key="1">
    <source>
        <dbReference type="SAM" id="MobiDB-lite"/>
    </source>
</evidence>
<feature type="transmembrane region" description="Helical" evidence="2">
    <location>
        <begin position="205"/>
        <end position="230"/>
    </location>
</feature>